<dbReference type="PROSITE" id="PS01124">
    <property type="entry name" value="HTH_ARAC_FAMILY_2"/>
    <property type="match status" value="1"/>
</dbReference>
<dbReference type="Gene3D" id="1.10.10.60">
    <property type="entry name" value="Homeodomain-like"/>
    <property type="match status" value="1"/>
</dbReference>
<evidence type="ECO:0000313" key="8">
    <source>
        <dbReference type="Proteomes" id="UP000215043"/>
    </source>
</evidence>
<dbReference type="InterPro" id="IPR003313">
    <property type="entry name" value="AraC-bd"/>
</dbReference>
<dbReference type="PANTHER" id="PTHR46796">
    <property type="entry name" value="HTH-TYPE TRANSCRIPTIONAL ACTIVATOR RHAS-RELATED"/>
    <property type="match status" value="1"/>
</dbReference>
<gene>
    <name evidence="5" type="ORF">CDG81_19165</name>
    <name evidence="6" type="ORF">IL38_05740</name>
</gene>
<dbReference type="HOGENOM" id="CLU_000445_88_16_11"/>
<dbReference type="InterPro" id="IPR018060">
    <property type="entry name" value="HTH_AraC"/>
</dbReference>
<keyword evidence="7" id="KW-1185">Reference proteome</keyword>
<dbReference type="Proteomes" id="UP000029737">
    <property type="component" value="Unassembled WGS sequence"/>
</dbReference>
<evidence type="ECO:0000259" key="4">
    <source>
        <dbReference type="PROSITE" id="PS01124"/>
    </source>
</evidence>
<accession>A0A099D8I5</accession>
<evidence type="ECO:0000313" key="7">
    <source>
        <dbReference type="Proteomes" id="UP000029737"/>
    </source>
</evidence>
<dbReference type="eggNOG" id="COG2207">
    <property type="taxonomic scope" value="Bacteria"/>
</dbReference>
<feature type="domain" description="HTH araC/xylS-type" evidence="4">
    <location>
        <begin position="166"/>
        <end position="263"/>
    </location>
</feature>
<dbReference type="Pfam" id="PF12833">
    <property type="entry name" value="HTH_18"/>
    <property type="match status" value="1"/>
</dbReference>
<keyword evidence="3" id="KW-0804">Transcription</keyword>
<dbReference type="Pfam" id="PF02311">
    <property type="entry name" value="AraC_binding"/>
    <property type="match status" value="1"/>
</dbReference>
<keyword evidence="2" id="KW-0238">DNA-binding</keyword>
<protein>
    <submittedName>
        <fullName evidence="5">AraC family transcriptional regulator</fullName>
    </submittedName>
</protein>
<evidence type="ECO:0000313" key="5">
    <source>
        <dbReference type="EMBL" id="ASU81276.1"/>
    </source>
</evidence>
<dbReference type="EMBL" id="CP022752">
    <property type="protein sequence ID" value="ASU81276.1"/>
    <property type="molecule type" value="Genomic_DNA"/>
</dbReference>
<evidence type="ECO:0000256" key="2">
    <source>
        <dbReference type="ARBA" id="ARBA00023125"/>
    </source>
</evidence>
<dbReference type="RefSeq" id="WP_043570674.1">
    <property type="nucleotide sequence ID" value="NZ_CP022752.1"/>
</dbReference>
<dbReference type="InterPro" id="IPR037923">
    <property type="entry name" value="HTH-like"/>
</dbReference>
<dbReference type="SUPFAM" id="SSF46689">
    <property type="entry name" value="Homeodomain-like"/>
    <property type="match status" value="2"/>
</dbReference>
<name>A0A099D8I5_9ACTN</name>
<evidence type="ECO:0000256" key="3">
    <source>
        <dbReference type="ARBA" id="ARBA00023163"/>
    </source>
</evidence>
<dbReference type="InterPro" id="IPR009057">
    <property type="entry name" value="Homeodomain-like_sf"/>
</dbReference>
<dbReference type="SUPFAM" id="SSF51215">
    <property type="entry name" value="Regulatory protein AraC"/>
    <property type="match status" value="1"/>
</dbReference>
<dbReference type="AlphaFoldDB" id="A0A099D8I5"/>
<evidence type="ECO:0000256" key="1">
    <source>
        <dbReference type="ARBA" id="ARBA00023015"/>
    </source>
</evidence>
<dbReference type="Proteomes" id="UP000215043">
    <property type="component" value="Chromosome"/>
</dbReference>
<dbReference type="OrthoDB" id="2559672at2"/>
<keyword evidence="1" id="KW-0805">Transcription regulation</keyword>
<dbReference type="GO" id="GO:0003700">
    <property type="term" value="F:DNA-binding transcription factor activity"/>
    <property type="evidence" value="ECO:0007669"/>
    <property type="project" value="InterPro"/>
</dbReference>
<dbReference type="SMART" id="SM00342">
    <property type="entry name" value="HTH_ARAC"/>
    <property type="match status" value="1"/>
</dbReference>
<proteinExistence type="predicted"/>
<dbReference type="InterPro" id="IPR050204">
    <property type="entry name" value="AraC_XylS_family_regulators"/>
</dbReference>
<reference evidence="6 7" key="1">
    <citation type="journal article" date="2014" name="PLoS ONE">
        <title>Identification and Characterization of a New Erythromycin Biosynthetic Gene Cluster in Actinopolyspora erythraea YIM90600, a Novel Erythronolide-Producing Halophilic Actinomycete Isolated from Salt Field.</title>
        <authorList>
            <person name="Chen D."/>
            <person name="Feng J."/>
            <person name="Huang L."/>
            <person name="Zhang Q."/>
            <person name="Wu J."/>
            <person name="Zhu X."/>
            <person name="Duan Y."/>
            <person name="Xu Z."/>
        </authorList>
    </citation>
    <scope>NUCLEOTIDE SEQUENCE [LARGE SCALE GENOMIC DNA]</scope>
    <source>
        <strain evidence="6 7">YIM90600</strain>
    </source>
</reference>
<reference evidence="5 8" key="2">
    <citation type="submission" date="2017-08" db="EMBL/GenBank/DDBJ databases">
        <title>The complete genome sequence of moderately halophilic actinomycete Actinopolyspora erythraea YIM 90600, the producer of novel erythromycin, novel actinopolysporins A-C and tubercidin.</title>
        <authorList>
            <person name="Yin M."/>
            <person name="Tang S."/>
        </authorList>
    </citation>
    <scope>NUCLEOTIDE SEQUENCE [LARGE SCALE GENOMIC DNA]</scope>
    <source>
        <strain evidence="5 8">YIM 90600</strain>
    </source>
</reference>
<dbReference type="GO" id="GO:0043565">
    <property type="term" value="F:sequence-specific DNA binding"/>
    <property type="evidence" value="ECO:0007669"/>
    <property type="project" value="InterPro"/>
</dbReference>
<evidence type="ECO:0000313" key="6">
    <source>
        <dbReference type="EMBL" id="KGI82241.1"/>
    </source>
</evidence>
<dbReference type="PANTHER" id="PTHR46796:SF2">
    <property type="entry name" value="TRANSCRIPTIONAL REGULATORY PROTEIN"/>
    <property type="match status" value="1"/>
</dbReference>
<dbReference type="EMBL" id="JPMV01000012">
    <property type="protein sequence ID" value="KGI82241.1"/>
    <property type="molecule type" value="Genomic_DNA"/>
</dbReference>
<sequence>MVTSSGVAAWRPPVPGIVETYHAHLVEHAYPMHAHDSWTLLLVDDGTVRYYLHRHEHGALRSLVTLLPPHVPHNGTPVTPRGLKKRVLYLDPVQFGEDLVGLAVDAPTIDDPLLRRRVHQLHDSLLFPGDSLEAESRLTLVTERLRRHLTERARTAEPVDHTRPAVRLRELLDEHLVEGITLRRAAGLLHTHPAHLVRAFSGEFGTPPHQYLTGRRVDLARRLLLDGMAPRFAATAAGFYDQSHLGRHFKRVIGTSPARFARSGG</sequence>
<organism evidence="5 8">
    <name type="scientific">Actinopolyspora erythraea</name>
    <dbReference type="NCBI Taxonomy" id="414996"/>
    <lineage>
        <taxon>Bacteria</taxon>
        <taxon>Bacillati</taxon>
        <taxon>Actinomycetota</taxon>
        <taxon>Actinomycetes</taxon>
        <taxon>Actinopolysporales</taxon>
        <taxon>Actinopolysporaceae</taxon>
        <taxon>Actinopolyspora</taxon>
    </lineage>
</organism>
<dbReference type="KEGG" id="aey:CDG81_19165"/>